<dbReference type="InParanoid" id="M4BVC3"/>
<evidence type="ECO:0000313" key="2">
    <source>
        <dbReference type="Proteomes" id="UP000011713"/>
    </source>
</evidence>
<keyword evidence="2" id="KW-1185">Reference proteome</keyword>
<dbReference type="EMBL" id="JH597976">
    <property type="status" value="NOT_ANNOTATED_CDS"/>
    <property type="molecule type" value="Genomic_DNA"/>
</dbReference>
<evidence type="ECO:0000313" key="1">
    <source>
        <dbReference type="EnsemblProtists" id="HpaP810465"/>
    </source>
</evidence>
<reference evidence="2" key="1">
    <citation type="journal article" date="2010" name="Science">
        <title>Signatures of adaptation to obligate biotrophy in the Hyaloperonospora arabidopsidis genome.</title>
        <authorList>
            <person name="Baxter L."/>
            <person name="Tripathy S."/>
            <person name="Ishaque N."/>
            <person name="Boot N."/>
            <person name="Cabral A."/>
            <person name="Kemen E."/>
            <person name="Thines M."/>
            <person name="Ah-Fong A."/>
            <person name="Anderson R."/>
            <person name="Badejoko W."/>
            <person name="Bittner-Eddy P."/>
            <person name="Boore J.L."/>
            <person name="Chibucos M.C."/>
            <person name="Coates M."/>
            <person name="Dehal P."/>
            <person name="Delehaunty K."/>
            <person name="Dong S."/>
            <person name="Downton P."/>
            <person name="Dumas B."/>
            <person name="Fabro G."/>
            <person name="Fronick C."/>
            <person name="Fuerstenberg S.I."/>
            <person name="Fulton L."/>
            <person name="Gaulin E."/>
            <person name="Govers F."/>
            <person name="Hughes L."/>
            <person name="Humphray S."/>
            <person name="Jiang R.H."/>
            <person name="Judelson H."/>
            <person name="Kamoun S."/>
            <person name="Kyung K."/>
            <person name="Meijer H."/>
            <person name="Minx P."/>
            <person name="Morris P."/>
            <person name="Nelson J."/>
            <person name="Phuntumart V."/>
            <person name="Qutob D."/>
            <person name="Rehmany A."/>
            <person name="Rougon-Cardoso A."/>
            <person name="Ryden P."/>
            <person name="Torto-Alalibo T."/>
            <person name="Studholme D."/>
            <person name="Wang Y."/>
            <person name="Win J."/>
            <person name="Wood J."/>
            <person name="Clifton S.W."/>
            <person name="Rogers J."/>
            <person name="Van den Ackerveken G."/>
            <person name="Jones J.D."/>
            <person name="McDowell J.M."/>
            <person name="Beynon J."/>
            <person name="Tyler B.M."/>
        </authorList>
    </citation>
    <scope>NUCLEOTIDE SEQUENCE [LARGE SCALE GENOMIC DNA]</scope>
    <source>
        <strain evidence="2">Emoy2</strain>
    </source>
</reference>
<accession>M4BVC3</accession>
<dbReference type="HOGENOM" id="CLU_2854415_0_0_1"/>
<sequence length="65" mass="7451">MPTSKRGCCQYQWRQEDKLGLEKEITTNRTLNSSCSICWRSLTIYLSCTCISHAVGEYSRSSLLI</sequence>
<protein>
    <submittedName>
        <fullName evidence="1">Uncharacterized protein</fullName>
    </submittedName>
</protein>
<dbReference type="EnsemblProtists" id="HpaT810465">
    <property type="protein sequence ID" value="HpaP810465"/>
    <property type="gene ID" value="HpaG810465"/>
</dbReference>
<dbReference type="Proteomes" id="UP000011713">
    <property type="component" value="Unassembled WGS sequence"/>
</dbReference>
<name>M4BVC3_HYAAE</name>
<reference evidence="1" key="2">
    <citation type="submission" date="2015-06" db="UniProtKB">
        <authorList>
            <consortium name="EnsemblProtists"/>
        </authorList>
    </citation>
    <scope>IDENTIFICATION</scope>
    <source>
        <strain evidence="1">Emoy2</strain>
    </source>
</reference>
<dbReference type="VEuPathDB" id="FungiDB:HpaG810465"/>
<organism evidence="1 2">
    <name type="scientific">Hyaloperonospora arabidopsidis (strain Emoy2)</name>
    <name type="common">Downy mildew agent</name>
    <name type="synonym">Peronospora arabidopsidis</name>
    <dbReference type="NCBI Taxonomy" id="559515"/>
    <lineage>
        <taxon>Eukaryota</taxon>
        <taxon>Sar</taxon>
        <taxon>Stramenopiles</taxon>
        <taxon>Oomycota</taxon>
        <taxon>Peronosporomycetes</taxon>
        <taxon>Peronosporales</taxon>
        <taxon>Peronosporaceae</taxon>
        <taxon>Hyaloperonospora</taxon>
    </lineage>
</organism>
<dbReference type="AlphaFoldDB" id="M4BVC3"/>
<proteinExistence type="predicted"/>